<feature type="domain" description="Pyruvate kinase C-terminal" evidence="15">
    <location>
        <begin position="377"/>
        <end position="480"/>
    </location>
</feature>
<dbReference type="GO" id="GO:0030955">
    <property type="term" value="F:potassium ion binding"/>
    <property type="evidence" value="ECO:0007669"/>
    <property type="project" value="UniProtKB-UniRule"/>
</dbReference>
<keyword evidence="5" id="KW-0479">Metal-binding</keyword>
<dbReference type="UniPathway" id="UPA00109">
    <property type="reaction ID" value="UER00188"/>
</dbReference>
<evidence type="ECO:0000256" key="8">
    <source>
        <dbReference type="ARBA" id="ARBA00022840"/>
    </source>
</evidence>
<dbReference type="PANTHER" id="PTHR11817">
    <property type="entry name" value="PYRUVATE KINASE"/>
    <property type="match status" value="1"/>
</dbReference>
<dbReference type="InterPro" id="IPR015813">
    <property type="entry name" value="Pyrv/PenolPyrv_kinase-like_dom"/>
</dbReference>
<dbReference type="EC" id="2.7.1.40" evidence="3 12"/>
<dbReference type="RefSeq" id="WP_174583262.1">
    <property type="nucleotide sequence ID" value="NZ_CAJNOB010000017.1"/>
</dbReference>
<dbReference type="EMBL" id="CAJNOB010000017">
    <property type="protein sequence ID" value="CAF0698047.1"/>
    <property type="molecule type" value="Genomic_DNA"/>
</dbReference>
<evidence type="ECO:0000256" key="6">
    <source>
        <dbReference type="ARBA" id="ARBA00022741"/>
    </source>
</evidence>
<dbReference type="Gene3D" id="3.40.1380.20">
    <property type="entry name" value="Pyruvate kinase, C-terminal domain"/>
    <property type="match status" value="1"/>
</dbReference>
<dbReference type="AlphaFoldDB" id="A0A8J2BJQ7"/>
<evidence type="ECO:0000259" key="14">
    <source>
        <dbReference type="Pfam" id="PF00224"/>
    </source>
</evidence>
<keyword evidence="8" id="KW-0067">ATP-binding</keyword>
<dbReference type="SUPFAM" id="SSF52935">
    <property type="entry name" value="PK C-terminal domain-like"/>
    <property type="match status" value="1"/>
</dbReference>
<keyword evidence="7 13" id="KW-0418">Kinase</keyword>
<dbReference type="GO" id="GO:0004743">
    <property type="term" value="F:pyruvate kinase activity"/>
    <property type="evidence" value="ECO:0007669"/>
    <property type="project" value="UniProtKB-UniRule"/>
</dbReference>
<comment type="pathway">
    <text evidence="1 13">Carbohydrate degradation; glycolysis; pyruvate from D-glyceraldehyde 3-phosphate: step 5/5.</text>
</comment>
<dbReference type="Proteomes" id="UP000663859">
    <property type="component" value="Unassembled WGS sequence"/>
</dbReference>
<dbReference type="NCBIfam" id="NF004491">
    <property type="entry name" value="PRK05826.1"/>
    <property type="match status" value="1"/>
</dbReference>
<keyword evidence="4 13" id="KW-0808">Transferase</keyword>
<keyword evidence="17" id="KW-1185">Reference proteome</keyword>
<sequence>MWEISEELKGRSAQAEERATRPFFPWTRRTKIIATLGPASESPDMIRLLIERGVNVFRFNMSHAGHAWVREKCALIREIAFELDRCVGLLMDTQGPAIRTGDLQHDVALRPGDMFTFTVGGVDSSASPSVSVNYEDLPKDITQGDIILVDNGVIRMKVLEKSDTFLRCEVLTPGVMGSRRHINLPGVRIRLPALTDKDLADVALGIECGMDFFALSFVREPEDIQKLREFLASKGAEAMVISKIEDRLAVENLFSIIDVSDAVMVARGDLGIECPYEELPIIQRRIVKTCIAQLKPVIVATHLLESMVQNPVPTRAEITDIANAVYEQADALLLSSETAAGRYPADCVSVLDRVAVRTERSGGAGYEKLFEPANDHERLASAAVHLANQTRSHGICVFTRSGYLAAVVAGLRPRYSSIFVFSPDEGLCRRLTLYYGIRAFQMEFPKRPEETVLAAEARLLHRGVVRSGQKLVFLSSARVGDELLESILLHEIR</sequence>
<evidence type="ECO:0000256" key="10">
    <source>
        <dbReference type="ARBA" id="ARBA00023152"/>
    </source>
</evidence>
<accession>A0A8J2BJQ7</accession>
<dbReference type="InterPro" id="IPR040442">
    <property type="entry name" value="Pyrv_kinase-like_dom_sf"/>
</dbReference>
<dbReference type="FunFam" id="2.40.33.10:FF:000001">
    <property type="entry name" value="Pyruvate kinase"/>
    <property type="match status" value="1"/>
</dbReference>
<dbReference type="GO" id="GO:0005524">
    <property type="term" value="F:ATP binding"/>
    <property type="evidence" value="ECO:0007669"/>
    <property type="project" value="UniProtKB-KW"/>
</dbReference>
<evidence type="ECO:0000256" key="7">
    <source>
        <dbReference type="ARBA" id="ARBA00022777"/>
    </source>
</evidence>
<dbReference type="InterPro" id="IPR001697">
    <property type="entry name" value="Pyr_Knase"/>
</dbReference>
<dbReference type="GO" id="GO:0000287">
    <property type="term" value="F:magnesium ion binding"/>
    <property type="evidence" value="ECO:0007669"/>
    <property type="project" value="UniProtKB-UniRule"/>
</dbReference>
<evidence type="ECO:0000259" key="15">
    <source>
        <dbReference type="Pfam" id="PF02887"/>
    </source>
</evidence>
<dbReference type="Pfam" id="PF02887">
    <property type="entry name" value="PK_C"/>
    <property type="match status" value="1"/>
</dbReference>
<organism evidence="16 17">
    <name type="scientific">Candidatus Methylacidithermus pantelleriae</name>
    <dbReference type="NCBI Taxonomy" id="2744239"/>
    <lineage>
        <taxon>Bacteria</taxon>
        <taxon>Pseudomonadati</taxon>
        <taxon>Verrucomicrobiota</taxon>
        <taxon>Methylacidiphilae</taxon>
        <taxon>Methylacidiphilales</taxon>
        <taxon>Methylacidiphilaceae</taxon>
        <taxon>Candidatus Methylacidithermus</taxon>
    </lineage>
</organism>
<evidence type="ECO:0000256" key="9">
    <source>
        <dbReference type="ARBA" id="ARBA00022842"/>
    </source>
</evidence>
<evidence type="ECO:0000256" key="3">
    <source>
        <dbReference type="ARBA" id="ARBA00012142"/>
    </source>
</evidence>
<dbReference type="NCBIfam" id="TIGR01064">
    <property type="entry name" value="pyruv_kin"/>
    <property type="match status" value="1"/>
</dbReference>
<dbReference type="PRINTS" id="PR01050">
    <property type="entry name" value="PYRUVTKNASE"/>
</dbReference>
<dbReference type="Gene3D" id="2.40.33.10">
    <property type="entry name" value="PK beta-barrel domain-like"/>
    <property type="match status" value="1"/>
</dbReference>
<comment type="similarity">
    <text evidence="2 13">Belongs to the pyruvate kinase family.</text>
</comment>
<evidence type="ECO:0000256" key="5">
    <source>
        <dbReference type="ARBA" id="ARBA00022723"/>
    </source>
</evidence>
<evidence type="ECO:0000313" key="16">
    <source>
        <dbReference type="EMBL" id="CAF0698047.1"/>
    </source>
</evidence>
<name>A0A8J2BJQ7_9BACT</name>
<reference evidence="16" key="1">
    <citation type="submission" date="2021-02" db="EMBL/GenBank/DDBJ databases">
        <authorList>
            <person name="Cremers G."/>
            <person name="Picone N."/>
        </authorList>
    </citation>
    <scope>NUCLEOTIDE SEQUENCE</scope>
    <source>
        <strain evidence="16">PQ17</strain>
    </source>
</reference>
<dbReference type="Gene3D" id="3.20.20.60">
    <property type="entry name" value="Phosphoenolpyruvate-binding domains"/>
    <property type="match status" value="1"/>
</dbReference>
<comment type="catalytic activity">
    <reaction evidence="13">
        <text>pyruvate + ATP = phosphoenolpyruvate + ADP + H(+)</text>
        <dbReference type="Rhea" id="RHEA:18157"/>
        <dbReference type="ChEBI" id="CHEBI:15361"/>
        <dbReference type="ChEBI" id="CHEBI:15378"/>
        <dbReference type="ChEBI" id="CHEBI:30616"/>
        <dbReference type="ChEBI" id="CHEBI:58702"/>
        <dbReference type="ChEBI" id="CHEBI:456216"/>
        <dbReference type="EC" id="2.7.1.40"/>
    </reaction>
</comment>
<gene>
    <name evidence="16" type="primary">pykF</name>
    <name evidence="16" type="ORF">MPNT_240025</name>
</gene>
<protein>
    <recommendedName>
        <fullName evidence="3 12">Pyruvate kinase</fullName>
        <ecNumber evidence="3 12">2.7.1.40</ecNumber>
    </recommendedName>
</protein>
<keyword evidence="9 13" id="KW-0460">Magnesium</keyword>
<dbReference type="InterPro" id="IPR015793">
    <property type="entry name" value="Pyrv_Knase_brl"/>
</dbReference>
<keyword evidence="10 13" id="KW-0324">Glycolysis</keyword>
<feature type="domain" description="Pyruvate kinase barrel" evidence="14">
    <location>
        <begin position="28"/>
        <end position="348"/>
    </location>
</feature>
<dbReference type="InterPro" id="IPR011037">
    <property type="entry name" value="Pyrv_Knase-like_insert_dom_sf"/>
</dbReference>
<dbReference type="InterPro" id="IPR036918">
    <property type="entry name" value="Pyrv_Knase_C_sf"/>
</dbReference>
<keyword evidence="11 16" id="KW-0670">Pyruvate</keyword>
<keyword evidence="6" id="KW-0547">Nucleotide-binding</keyword>
<evidence type="ECO:0000256" key="13">
    <source>
        <dbReference type="RuleBase" id="RU000504"/>
    </source>
</evidence>
<dbReference type="SUPFAM" id="SSF50800">
    <property type="entry name" value="PK beta-barrel domain-like"/>
    <property type="match status" value="1"/>
</dbReference>
<evidence type="ECO:0000256" key="12">
    <source>
        <dbReference type="NCBIfam" id="TIGR01064"/>
    </source>
</evidence>
<evidence type="ECO:0000256" key="1">
    <source>
        <dbReference type="ARBA" id="ARBA00004997"/>
    </source>
</evidence>
<dbReference type="Pfam" id="PF00224">
    <property type="entry name" value="PK"/>
    <property type="match status" value="1"/>
</dbReference>
<comment type="caution">
    <text evidence="16">The sequence shown here is derived from an EMBL/GenBank/DDBJ whole genome shotgun (WGS) entry which is preliminary data.</text>
</comment>
<dbReference type="InterPro" id="IPR015795">
    <property type="entry name" value="Pyrv_Knase_C"/>
</dbReference>
<evidence type="ECO:0000256" key="4">
    <source>
        <dbReference type="ARBA" id="ARBA00022679"/>
    </source>
</evidence>
<dbReference type="GO" id="GO:0016301">
    <property type="term" value="F:kinase activity"/>
    <property type="evidence" value="ECO:0007669"/>
    <property type="project" value="UniProtKB-KW"/>
</dbReference>
<dbReference type="InterPro" id="IPR015806">
    <property type="entry name" value="Pyrv_Knase_insert_dom_sf"/>
</dbReference>
<evidence type="ECO:0000256" key="2">
    <source>
        <dbReference type="ARBA" id="ARBA00008663"/>
    </source>
</evidence>
<evidence type="ECO:0000313" key="17">
    <source>
        <dbReference type="Proteomes" id="UP000663859"/>
    </source>
</evidence>
<proteinExistence type="inferred from homology"/>
<dbReference type="SUPFAM" id="SSF51621">
    <property type="entry name" value="Phosphoenolpyruvate/pyruvate domain"/>
    <property type="match status" value="1"/>
</dbReference>
<evidence type="ECO:0000256" key="11">
    <source>
        <dbReference type="ARBA" id="ARBA00023317"/>
    </source>
</evidence>